<protein>
    <submittedName>
        <fullName evidence="3">NAD(P)-dependent dehydrogenase (Short-subunit alcohol dehydrogenase family)</fullName>
    </submittedName>
</protein>
<keyword evidence="2" id="KW-0560">Oxidoreductase</keyword>
<dbReference type="InterPro" id="IPR050259">
    <property type="entry name" value="SDR"/>
</dbReference>
<organism evidence="3 4">
    <name type="scientific">Actinopolymorpha pittospori</name>
    <dbReference type="NCBI Taxonomy" id="648752"/>
    <lineage>
        <taxon>Bacteria</taxon>
        <taxon>Bacillati</taxon>
        <taxon>Actinomycetota</taxon>
        <taxon>Actinomycetes</taxon>
        <taxon>Propionibacteriales</taxon>
        <taxon>Actinopolymorphaceae</taxon>
        <taxon>Actinopolymorpha</taxon>
    </lineage>
</organism>
<evidence type="ECO:0000313" key="4">
    <source>
        <dbReference type="Proteomes" id="UP000638648"/>
    </source>
</evidence>
<dbReference type="FunFam" id="3.40.50.720:FF:000084">
    <property type="entry name" value="Short-chain dehydrogenase reductase"/>
    <property type="match status" value="1"/>
</dbReference>
<dbReference type="GO" id="GO:0016491">
    <property type="term" value="F:oxidoreductase activity"/>
    <property type="evidence" value="ECO:0007669"/>
    <property type="project" value="UniProtKB-KW"/>
</dbReference>
<dbReference type="RefSeq" id="WP_192751801.1">
    <property type="nucleotide sequence ID" value="NZ_BAABJL010000040.1"/>
</dbReference>
<dbReference type="InterPro" id="IPR002347">
    <property type="entry name" value="SDR_fam"/>
</dbReference>
<sequence length="263" mass="27755">MQIDLGGRTALVTGSTSGIGYAAAESLARAGATVLVHGRGDERVSGAVRRIREATGADVGGVAADLGNAEGAARIIADVPDVDILVNNAGIFSGMGFFDIPDEEWQRIFEVNLLSAIRLARHYTPRMVDRGWGRVLFVSSDSALQIPTEMVHYGVTKTAQLSVSRGLAQTVAGTGVTVNCVLPGPTLTEGVREFIQDQVGRDMPFEAAERVFIAEHRPTSLIRRLLRPAEVANMITYLASENAAGTTGGALRVDGGLVSTIIP</sequence>
<dbReference type="PANTHER" id="PTHR42879">
    <property type="entry name" value="3-OXOACYL-(ACYL-CARRIER-PROTEIN) REDUCTASE"/>
    <property type="match status" value="1"/>
</dbReference>
<reference evidence="3" key="1">
    <citation type="submission" date="2020-10" db="EMBL/GenBank/DDBJ databases">
        <title>Sequencing the genomes of 1000 actinobacteria strains.</title>
        <authorList>
            <person name="Klenk H.-P."/>
        </authorList>
    </citation>
    <scope>NUCLEOTIDE SEQUENCE</scope>
    <source>
        <strain evidence="3">DSM 45354</strain>
    </source>
</reference>
<evidence type="ECO:0000256" key="2">
    <source>
        <dbReference type="ARBA" id="ARBA00023002"/>
    </source>
</evidence>
<dbReference type="PRINTS" id="PR00080">
    <property type="entry name" value="SDRFAMILY"/>
</dbReference>
<evidence type="ECO:0000256" key="1">
    <source>
        <dbReference type="ARBA" id="ARBA00006484"/>
    </source>
</evidence>
<keyword evidence="4" id="KW-1185">Reference proteome</keyword>
<dbReference type="Gene3D" id="3.40.50.720">
    <property type="entry name" value="NAD(P)-binding Rossmann-like Domain"/>
    <property type="match status" value="1"/>
</dbReference>
<accession>A0A927MWV0</accession>
<comment type="caution">
    <text evidence="3">The sequence shown here is derived from an EMBL/GenBank/DDBJ whole genome shotgun (WGS) entry which is preliminary data.</text>
</comment>
<name>A0A927MWV0_9ACTN</name>
<dbReference type="Pfam" id="PF13561">
    <property type="entry name" value="adh_short_C2"/>
    <property type="match status" value="1"/>
</dbReference>
<dbReference type="AlphaFoldDB" id="A0A927MWV0"/>
<dbReference type="EMBL" id="JADBEM010000001">
    <property type="protein sequence ID" value="MBE1607931.1"/>
    <property type="molecule type" value="Genomic_DNA"/>
</dbReference>
<dbReference type="CDD" id="cd05233">
    <property type="entry name" value="SDR_c"/>
    <property type="match status" value="1"/>
</dbReference>
<dbReference type="PRINTS" id="PR00081">
    <property type="entry name" value="GDHRDH"/>
</dbReference>
<dbReference type="InterPro" id="IPR036291">
    <property type="entry name" value="NAD(P)-bd_dom_sf"/>
</dbReference>
<dbReference type="SUPFAM" id="SSF51735">
    <property type="entry name" value="NAD(P)-binding Rossmann-fold domains"/>
    <property type="match status" value="1"/>
</dbReference>
<evidence type="ECO:0000313" key="3">
    <source>
        <dbReference type="EMBL" id="MBE1607931.1"/>
    </source>
</evidence>
<gene>
    <name evidence="3" type="ORF">HEB94_004779</name>
</gene>
<dbReference type="Proteomes" id="UP000638648">
    <property type="component" value="Unassembled WGS sequence"/>
</dbReference>
<comment type="similarity">
    <text evidence="1">Belongs to the short-chain dehydrogenases/reductases (SDR) family.</text>
</comment>
<proteinExistence type="inferred from homology"/>